<dbReference type="Proteomes" id="UP000028545">
    <property type="component" value="Unassembled WGS sequence"/>
</dbReference>
<evidence type="ECO:0000256" key="6">
    <source>
        <dbReference type="ARBA" id="ARBA00022989"/>
    </source>
</evidence>
<reference evidence="11 12" key="1">
    <citation type="journal article" date="2014" name="Genome Announc.">
        <title>Draft genome sequence of the pathogenic fungus Scedosporium apiospermum.</title>
        <authorList>
            <person name="Vandeputte P."/>
            <person name="Ghamrawi S."/>
            <person name="Rechenmann M."/>
            <person name="Iltis A."/>
            <person name="Giraud S."/>
            <person name="Fleury M."/>
            <person name="Thornton C."/>
            <person name="Delhaes L."/>
            <person name="Meyer W."/>
            <person name="Papon N."/>
            <person name="Bouchara J.P."/>
        </authorList>
    </citation>
    <scope>NUCLEOTIDE SEQUENCE [LARGE SCALE GENOMIC DNA]</scope>
    <source>
        <strain evidence="11 12">IHEM 14462</strain>
    </source>
</reference>
<dbReference type="InterPro" id="IPR036259">
    <property type="entry name" value="MFS_trans_sf"/>
</dbReference>
<dbReference type="OrthoDB" id="5296287at2759"/>
<evidence type="ECO:0000259" key="10">
    <source>
        <dbReference type="PROSITE" id="PS50850"/>
    </source>
</evidence>
<keyword evidence="12" id="KW-1185">Reference proteome</keyword>
<dbReference type="GO" id="GO:0005886">
    <property type="term" value="C:plasma membrane"/>
    <property type="evidence" value="ECO:0007669"/>
    <property type="project" value="UniProtKB-SubCell"/>
</dbReference>
<dbReference type="GO" id="GO:0022857">
    <property type="term" value="F:transmembrane transporter activity"/>
    <property type="evidence" value="ECO:0007669"/>
    <property type="project" value="InterPro"/>
</dbReference>
<dbReference type="PANTHER" id="PTHR23502">
    <property type="entry name" value="MAJOR FACILITATOR SUPERFAMILY"/>
    <property type="match status" value="1"/>
</dbReference>
<dbReference type="AlphaFoldDB" id="A0A084G629"/>
<accession>A0A084G629</accession>
<dbReference type="RefSeq" id="XP_016642590.1">
    <property type="nucleotide sequence ID" value="XM_016787575.1"/>
</dbReference>
<dbReference type="SUPFAM" id="SSF103473">
    <property type="entry name" value="MFS general substrate transporter"/>
    <property type="match status" value="1"/>
</dbReference>
<feature type="transmembrane region" description="Helical" evidence="9">
    <location>
        <begin position="105"/>
        <end position="125"/>
    </location>
</feature>
<gene>
    <name evidence="11" type="ORF">SAPIO_CDS5204</name>
</gene>
<proteinExistence type="inferred from homology"/>
<feature type="transmembrane region" description="Helical" evidence="9">
    <location>
        <begin position="373"/>
        <end position="392"/>
    </location>
</feature>
<dbReference type="InterPro" id="IPR011701">
    <property type="entry name" value="MFS"/>
</dbReference>
<dbReference type="FunFam" id="1.20.1250.20:FF:000082">
    <property type="entry name" value="MFS multidrug transporter, putative"/>
    <property type="match status" value="1"/>
</dbReference>
<dbReference type="GeneID" id="27724276"/>
<organism evidence="11 12">
    <name type="scientific">Pseudallescheria apiosperma</name>
    <name type="common">Scedosporium apiospermum</name>
    <dbReference type="NCBI Taxonomy" id="563466"/>
    <lineage>
        <taxon>Eukaryota</taxon>
        <taxon>Fungi</taxon>
        <taxon>Dikarya</taxon>
        <taxon>Ascomycota</taxon>
        <taxon>Pezizomycotina</taxon>
        <taxon>Sordariomycetes</taxon>
        <taxon>Hypocreomycetidae</taxon>
        <taxon>Microascales</taxon>
        <taxon>Microascaceae</taxon>
        <taxon>Scedosporium</taxon>
    </lineage>
</organism>
<protein>
    <submittedName>
        <fullName evidence="11">Putative MFS transporter</fullName>
    </submittedName>
</protein>
<name>A0A084G629_PSEDA</name>
<dbReference type="OMA" id="AHYHTHW"/>
<evidence type="ECO:0000256" key="4">
    <source>
        <dbReference type="ARBA" id="ARBA00022475"/>
    </source>
</evidence>
<evidence type="ECO:0000313" key="12">
    <source>
        <dbReference type="Proteomes" id="UP000028545"/>
    </source>
</evidence>
<feature type="transmembrane region" description="Helical" evidence="9">
    <location>
        <begin position="131"/>
        <end position="152"/>
    </location>
</feature>
<feature type="transmembrane region" description="Helical" evidence="9">
    <location>
        <begin position="399"/>
        <end position="419"/>
    </location>
</feature>
<keyword evidence="7 9" id="KW-0472">Membrane</keyword>
<sequence>MVEKSETEGKANESDVVDWEGPDDPAHPRNWKPGTKLIHVLLVSAFTLYSNLAAVIFAPGADALCKEFGITDSVVASLTVTIYILGFALGPLFISPMSEIYGRLVIYHIGNGLYCAFTIGCALSTNTAMFLVFRFITGCVAASPMAIGGGTIADLHKQEERGKAMALFGLGPLLGPVVGPVIGGFVTEYLGWRWTFWLVLILAGVISLLAIPLMRETYEPVLLEREAKRLRKATGNDRLRPRTHNKDLSQPELLARAIIRPTRMLLFSPVVFLISLYTAFMFSLIYLLFTTFPAVFEETYGFRPGLAGLSYLGLGLGMLLAVVLFGVLSDKLLHQQRGGTVSRPELRLLLMMWCSPLMPIGFFIYGWSADKHTHWIVPIIGTFIIGLSTFLVMMPAQLYLVDAFGSDAAASALAANTVLRNVTGAFLPLAGSPLYQNLGLGWGNSLLAFIGLGLAPVPLSFYKYGEYLRKRFAVDY</sequence>
<comment type="similarity">
    <text evidence="3">Belongs to the major facilitator superfamily.</text>
</comment>
<keyword evidence="5 9" id="KW-0812">Transmembrane</keyword>
<feature type="region of interest" description="Disordered" evidence="8">
    <location>
        <begin position="1"/>
        <end position="27"/>
    </location>
</feature>
<dbReference type="HOGENOM" id="CLU_008455_1_1_1"/>
<feature type="transmembrane region" description="Helical" evidence="9">
    <location>
        <begin position="37"/>
        <end position="61"/>
    </location>
</feature>
<evidence type="ECO:0000256" key="3">
    <source>
        <dbReference type="ARBA" id="ARBA00008335"/>
    </source>
</evidence>
<evidence type="ECO:0000256" key="8">
    <source>
        <dbReference type="SAM" id="MobiDB-lite"/>
    </source>
</evidence>
<keyword evidence="4" id="KW-1003">Cell membrane</keyword>
<dbReference type="Gene3D" id="1.20.1250.20">
    <property type="entry name" value="MFS general substrate transporter like domains"/>
    <property type="match status" value="1"/>
</dbReference>
<evidence type="ECO:0000256" key="5">
    <source>
        <dbReference type="ARBA" id="ARBA00022692"/>
    </source>
</evidence>
<dbReference type="PANTHER" id="PTHR23502:SF68">
    <property type="entry name" value="MULTIDRUG TRANSPORTER, PUTATIVE (AFU_ORTHOLOGUE AFUA_3G01120)-RELATED"/>
    <property type="match status" value="1"/>
</dbReference>
<dbReference type="PROSITE" id="PS50850">
    <property type="entry name" value="MFS"/>
    <property type="match status" value="1"/>
</dbReference>
<feature type="transmembrane region" description="Helical" evidence="9">
    <location>
        <begin position="439"/>
        <end position="462"/>
    </location>
</feature>
<dbReference type="Pfam" id="PF07690">
    <property type="entry name" value="MFS_1"/>
    <property type="match status" value="1"/>
</dbReference>
<evidence type="ECO:0000313" key="11">
    <source>
        <dbReference type="EMBL" id="KEZ42791.1"/>
    </source>
</evidence>
<dbReference type="KEGG" id="sapo:SAPIO_CDS5204"/>
<feature type="transmembrane region" description="Helical" evidence="9">
    <location>
        <begin position="194"/>
        <end position="214"/>
    </location>
</feature>
<comment type="subcellular location">
    <subcellularLocation>
        <location evidence="2">Cell membrane</location>
    </subcellularLocation>
    <subcellularLocation>
        <location evidence="1">Membrane</location>
        <topology evidence="1">Multi-pass membrane protein</topology>
    </subcellularLocation>
</comment>
<evidence type="ECO:0000256" key="9">
    <source>
        <dbReference type="SAM" id="Phobius"/>
    </source>
</evidence>
<dbReference type="CDD" id="cd17323">
    <property type="entry name" value="MFS_Tpo1_MDR_like"/>
    <property type="match status" value="1"/>
</dbReference>
<evidence type="ECO:0000256" key="7">
    <source>
        <dbReference type="ARBA" id="ARBA00023136"/>
    </source>
</evidence>
<feature type="transmembrane region" description="Helical" evidence="9">
    <location>
        <begin position="73"/>
        <end position="93"/>
    </location>
</feature>
<feature type="compositionally biased region" description="Basic and acidic residues" evidence="8">
    <location>
        <begin position="1"/>
        <end position="13"/>
    </location>
</feature>
<evidence type="ECO:0000256" key="1">
    <source>
        <dbReference type="ARBA" id="ARBA00004141"/>
    </source>
</evidence>
<feature type="transmembrane region" description="Helical" evidence="9">
    <location>
        <begin position="348"/>
        <end position="367"/>
    </location>
</feature>
<feature type="transmembrane region" description="Helical" evidence="9">
    <location>
        <begin position="265"/>
        <end position="289"/>
    </location>
</feature>
<feature type="domain" description="Major facilitator superfamily (MFS) profile" evidence="10">
    <location>
        <begin position="37"/>
        <end position="468"/>
    </location>
</feature>
<evidence type="ECO:0000256" key="2">
    <source>
        <dbReference type="ARBA" id="ARBA00004236"/>
    </source>
</evidence>
<dbReference type="EMBL" id="JOWA01000098">
    <property type="protein sequence ID" value="KEZ42791.1"/>
    <property type="molecule type" value="Genomic_DNA"/>
</dbReference>
<comment type="caution">
    <text evidence="11">The sequence shown here is derived from an EMBL/GenBank/DDBJ whole genome shotgun (WGS) entry which is preliminary data.</text>
</comment>
<feature type="transmembrane region" description="Helical" evidence="9">
    <location>
        <begin position="164"/>
        <end position="182"/>
    </location>
</feature>
<dbReference type="VEuPathDB" id="FungiDB:SAPIO_CDS5204"/>
<keyword evidence="6 9" id="KW-1133">Transmembrane helix</keyword>
<dbReference type="InterPro" id="IPR020846">
    <property type="entry name" value="MFS_dom"/>
</dbReference>
<feature type="transmembrane region" description="Helical" evidence="9">
    <location>
        <begin position="309"/>
        <end position="328"/>
    </location>
</feature>